<dbReference type="AlphaFoldDB" id="A0ABD5U270"/>
<dbReference type="Proteomes" id="UP001596408">
    <property type="component" value="Unassembled WGS sequence"/>
</dbReference>
<keyword evidence="6" id="KW-0464">Manganese</keyword>
<comment type="catalytic activity">
    <reaction evidence="7">
        <text>2 superoxide + 2 H(+) = H2O2 + O2</text>
        <dbReference type="Rhea" id="RHEA:20696"/>
        <dbReference type="ChEBI" id="CHEBI:15378"/>
        <dbReference type="ChEBI" id="CHEBI:15379"/>
        <dbReference type="ChEBI" id="CHEBI:16240"/>
        <dbReference type="ChEBI" id="CHEBI:18421"/>
        <dbReference type="EC" id="1.15.1.1"/>
    </reaction>
</comment>
<proteinExistence type="inferred from homology"/>
<keyword evidence="4 7" id="KW-0479">Metal-binding</keyword>
<dbReference type="InterPro" id="IPR019833">
    <property type="entry name" value="Mn/Fe_SOD_BS"/>
</dbReference>
<dbReference type="SUPFAM" id="SSF46609">
    <property type="entry name" value="Fe,Mn superoxide dismutase (SOD), N-terminal domain"/>
    <property type="match status" value="1"/>
</dbReference>
<accession>A0ABD5U270</accession>
<dbReference type="InterPro" id="IPR050265">
    <property type="entry name" value="Fe/Mn_Superoxide_Dismutase"/>
</dbReference>
<evidence type="ECO:0000256" key="4">
    <source>
        <dbReference type="ARBA" id="ARBA00022723"/>
    </source>
</evidence>
<dbReference type="Gene3D" id="3.55.40.20">
    <property type="entry name" value="Iron/manganese superoxide dismutase, C-terminal domain"/>
    <property type="match status" value="1"/>
</dbReference>
<evidence type="ECO:0000256" key="3">
    <source>
        <dbReference type="ARBA" id="ARBA00012682"/>
    </source>
</evidence>
<name>A0ABD5U270_9EURY</name>
<dbReference type="InterPro" id="IPR036324">
    <property type="entry name" value="Mn/Fe_SOD_N_sf"/>
</dbReference>
<organism evidence="10 11">
    <name type="scientific">Halopelagius fulvigenes</name>
    <dbReference type="NCBI Taxonomy" id="1198324"/>
    <lineage>
        <taxon>Archaea</taxon>
        <taxon>Methanobacteriati</taxon>
        <taxon>Methanobacteriota</taxon>
        <taxon>Stenosarchaea group</taxon>
        <taxon>Halobacteria</taxon>
        <taxon>Halobacteriales</taxon>
        <taxon>Haloferacaceae</taxon>
    </lineage>
</organism>
<dbReference type="InterPro" id="IPR001189">
    <property type="entry name" value="Mn/Fe_SOD"/>
</dbReference>
<dbReference type="SUPFAM" id="SSF54719">
    <property type="entry name" value="Fe,Mn superoxide dismutase (SOD), C-terminal domain"/>
    <property type="match status" value="1"/>
</dbReference>
<dbReference type="GO" id="GO:0046872">
    <property type="term" value="F:metal ion binding"/>
    <property type="evidence" value="ECO:0007669"/>
    <property type="project" value="UniProtKB-KW"/>
</dbReference>
<dbReference type="PRINTS" id="PR01703">
    <property type="entry name" value="MNSODISMTASE"/>
</dbReference>
<dbReference type="InterPro" id="IPR036314">
    <property type="entry name" value="SOD_C_sf"/>
</dbReference>
<dbReference type="GO" id="GO:0004784">
    <property type="term" value="F:superoxide dismutase activity"/>
    <property type="evidence" value="ECO:0007669"/>
    <property type="project" value="UniProtKB-EC"/>
</dbReference>
<dbReference type="PROSITE" id="PS00088">
    <property type="entry name" value="SOD_MN"/>
    <property type="match status" value="1"/>
</dbReference>
<evidence type="ECO:0000256" key="2">
    <source>
        <dbReference type="ARBA" id="ARBA00008714"/>
    </source>
</evidence>
<keyword evidence="11" id="KW-1185">Reference proteome</keyword>
<gene>
    <name evidence="10" type="ORF">ACFQEV_18440</name>
</gene>
<feature type="domain" description="Manganese/iron superoxide dismutase N-terminal" evidence="8">
    <location>
        <begin position="49"/>
        <end position="130"/>
    </location>
</feature>
<dbReference type="InterPro" id="IPR019832">
    <property type="entry name" value="Mn/Fe_SOD_C"/>
</dbReference>
<keyword evidence="5 7" id="KW-0560">Oxidoreductase</keyword>
<reference evidence="10 11" key="1">
    <citation type="journal article" date="2019" name="Int. J. Syst. Evol. Microbiol.">
        <title>The Global Catalogue of Microorganisms (GCM) 10K type strain sequencing project: providing services to taxonomists for standard genome sequencing and annotation.</title>
        <authorList>
            <consortium name="The Broad Institute Genomics Platform"/>
            <consortium name="The Broad Institute Genome Sequencing Center for Infectious Disease"/>
            <person name="Wu L."/>
            <person name="Ma J."/>
        </authorList>
    </citation>
    <scope>NUCLEOTIDE SEQUENCE [LARGE SCALE GENOMIC DNA]</scope>
    <source>
        <strain evidence="10 11">YIM 94188</strain>
    </source>
</reference>
<feature type="domain" description="Manganese/iron superoxide dismutase C-terminal" evidence="9">
    <location>
        <begin position="138"/>
        <end position="237"/>
    </location>
</feature>
<dbReference type="Pfam" id="PF02777">
    <property type="entry name" value="Sod_Fe_C"/>
    <property type="match status" value="1"/>
</dbReference>
<evidence type="ECO:0000256" key="7">
    <source>
        <dbReference type="RuleBase" id="RU000414"/>
    </source>
</evidence>
<sequence length="252" mass="27650">MTDGPHLHRDSLPELGRRTVLRGIGVAAGVTLLETDVAAATGDDGDGPTYRLPPLPYDYDALEPHIDERILKLHHDSHHQGYVDGANEALRALAEMRDSGEFDGISGVKRDLSFNLSGHVLHTIFWGNMSPDGGGEPGGSLSDRIGTDFGSFGAMREEFSAAASAVEGSGWGTLLYDHRSDSLLVTQVENHDELVVQAGTPLLVVDVWEHAYYPQYENRRSEYVEAFWNVVDWENVRGRYESACAANILDDN</sequence>
<dbReference type="FunFam" id="3.55.40.20:FF:000004">
    <property type="entry name" value="Superoxide dismutase [Fe]"/>
    <property type="match status" value="1"/>
</dbReference>
<comment type="similarity">
    <text evidence="2 7">Belongs to the iron/manganese superoxide dismutase family.</text>
</comment>
<dbReference type="PANTHER" id="PTHR11404">
    <property type="entry name" value="SUPEROXIDE DISMUTASE 2"/>
    <property type="match status" value="1"/>
</dbReference>
<dbReference type="EC" id="1.15.1.1" evidence="3 7"/>
<dbReference type="InterPro" id="IPR019831">
    <property type="entry name" value="Mn/Fe_SOD_N"/>
</dbReference>
<dbReference type="PANTHER" id="PTHR11404:SF6">
    <property type="entry name" value="SUPEROXIDE DISMUTASE [MN], MITOCHONDRIAL"/>
    <property type="match status" value="1"/>
</dbReference>
<dbReference type="Pfam" id="PF00081">
    <property type="entry name" value="Sod_Fe_N"/>
    <property type="match status" value="1"/>
</dbReference>
<evidence type="ECO:0000256" key="5">
    <source>
        <dbReference type="ARBA" id="ARBA00023002"/>
    </source>
</evidence>
<evidence type="ECO:0000259" key="9">
    <source>
        <dbReference type="Pfam" id="PF02777"/>
    </source>
</evidence>
<comment type="cofactor">
    <cofactor evidence="1">
        <name>Mn(2+)</name>
        <dbReference type="ChEBI" id="CHEBI:29035"/>
    </cofactor>
</comment>
<evidence type="ECO:0000259" key="8">
    <source>
        <dbReference type="Pfam" id="PF00081"/>
    </source>
</evidence>
<dbReference type="FunFam" id="1.10.287.990:FF:000001">
    <property type="entry name" value="Superoxide dismutase"/>
    <property type="match status" value="1"/>
</dbReference>
<dbReference type="RefSeq" id="WP_379699179.1">
    <property type="nucleotide sequence ID" value="NZ_JBHSXH010000015.1"/>
</dbReference>
<comment type="function">
    <text evidence="7">Destroys radicals which are normally produced within the cells and which are toxic to biological systems.</text>
</comment>
<dbReference type="Gene3D" id="1.10.287.990">
    <property type="entry name" value="Fe,Mn superoxide dismutase (SOD) domain"/>
    <property type="match status" value="1"/>
</dbReference>
<comment type="caution">
    <text evidence="10">The sequence shown here is derived from an EMBL/GenBank/DDBJ whole genome shotgun (WGS) entry which is preliminary data.</text>
</comment>
<evidence type="ECO:0000313" key="11">
    <source>
        <dbReference type="Proteomes" id="UP001596408"/>
    </source>
</evidence>
<protein>
    <recommendedName>
        <fullName evidence="3 7">Superoxide dismutase</fullName>
        <ecNumber evidence="3 7">1.15.1.1</ecNumber>
    </recommendedName>
</protein>
<dbReference type="EMBL" id="JBHSXH010000015">
    <property type="protein sequence ID" value="MFC6826958.1"/>
    <property type="molecule type" value="Genomic_DNA"/>
</dbReference>
<evidence type="ECO:0000313" key="10">
    <source>
        <dbReference type="EMBL" id="MFC6826958.1"/>
    </source>
</evidence>
<evidence type="ECO:0000256" key="6">
    <source>
        <dbReference type="ARBA" id="ARBA00023211"/>
    </source>
</evidence>
<evidence type="ECO:0000256" key="1">
    <source>
        <dbReference type="ARBA" id="ARBA00001936"/>
    </source>
</evidence>